<evidence type="ECO:0000313" key="4">
    <source>
        <dbReference type="Proteomes" id="UP001321760"/>
    </source>
</evidence>
<name>A0AAV9GHK6_9PEZI</name>
<dbReference type="InterPro" id="IPR043519">
    <property type="entry name" value="NT_sf"/>
</dbReference>
<feature type="domain" description="RelA/SpoT" evidence="2">
    <location>
        <begin position="125"/>
        <end position="270"/>
    </location>
</feature>
<dbReference type="PANTHER" id="PTHR41773">
    <property type="entry name" value="GTP PYROPHOSPHATASE-RELATED"/>
    <property type="match status" value="1"/>
</dbReference>
<dbReference type="PANTHER" id="PTHR41773:SF1">
    <property type="entry name" value="RELA_SPOT DOMAIN-CONTAINING PROTEIN"/>
    <property type="match status" value="1"/>
</dbReference>
<sequence length="827" mass="92584">MSATTSAEASPFDDKAFSALVQEFTADYVANYETYRQRMRDVVDVLSNSQEGLLGCGIRHPPLSFRMKDVDSAVKSLQRRQLERLSRGLLKKLVEESGESWVEYCERWGERHKIEQVKPITTLDEAYEAVRDLAGVRVSLYFPGDVDRVRSFLKFGSRELVHVKTIHKTDRNPRVPSLERRIQAQIRKLGPKRATDTPSLPAAEIHVSRANTVFPGYDALHVIVKVSRDKLPALTGTPHRPGENMLIEVQVATAVMHAWQGVEHDVVYKNIGKEAPSEDQVRLIDLFNGIIMTGQVALRQLEETMKRQDTVRASKAAELVRHTWELEAVLAKFYESSSQRPLSHELRWTDLARLLSILKAARYQTVGDIKALLGGLEQQMHPDDSHFTECLPLRVLEHLCNILKPGPTAFLRSPTNQYSNAYGHALQLIQTLNMATYLDVAREFAIDLLLDATFPPRALCPSIADFLDILHPTQSKTNGAISDMIVDFCRWALKHDHHYKVLGEEACSYRTRTKLWLARELPLRSIVAHKKLATNAQIIGKHQLESGLNMLPSWLLTLLQPHRSAHSGELRRRRSGLSGGDHATSTQRGRATGLGYTGSSSLNQLQSYFCPQPVAKDDKQCGLWTLIGVEDLATWEVKARLPSDSTDGQFGSKYVERLETPRGSFYQDLAARLQMTLSEVYQVVEETKAWVQLDIEESNGLLLEDSERVRSGPSATHKALAPEPTNLARKDKWRILTPRDTSKPAGLAFTIISAGESSGPGKKRNVSEIADDVAGSDASKRAKLEDEPTQVRSFVPENPVRLKRLKSLSAPAGKIARRTRSQGAADY</sequence>
<dbReference type="Gene3D" id="3.30.460.10">
    <property type="entry name" value="Beta Polymerase, domain 2"/>
    <property type="match status" value="1"/>
</dbReference>
<dbReference type="Proteomes" id="UP001321760">
    <property type="component" value="Unassembled WGS sequence"/>
</dbReference>
<dbReference type="EMBL" id="MU865951">
    <property type="protein sequence ID" value="KAK4447211.1"/>
    <property type="molecule type" value="Genomic_DNA"/>
</dbReference>
<reference evidence="3" key="1">
    <citation type="journal article" date="2023" name="Mol. Phylogenet. Evol.">
        <title>Genome-scale phylogeny and comparative genomics of the fungal order Sordariales.</title>
        <authorList>
            <person name="Hensen N."/>
            <person name="Bonometti L."/>
            <person name="Westerberg I."/>
            <person name="Brannstrom I.O."/>
            <person name="Guillou S."/>
            <person name="Cros-Aarteil S."/>
            <person name="Calhoun S."/>
            <person name="Haridas S."/>
            <person name="Kuo A."/>
            <person name="Mondo S."/>
            <person name="Pangilinan J."/>
            <person name="Riley R."/>
            <person name="LaButti K."/>
            <person name="Andreopoulos B."/>
            <person name="Lipzen A."/>
            <person name="Chen C."/>
            <person name="Yan M."/>
            <person name="Daum C."/>
            <person name="Ng V."/>
            <person name="Clum A."/>
            <person name="Steindorff A."/>
            <person name="Ohm R.A."/>
            <person name="Martin F."/>
            <person name="Silar P."/>
            <person name="Natvig D.O."/>
            <person name="Lalanne C."/>
            <person name="Gautier V."/>
            <person name="Ament-Velasquez S.L."/>
            <person name="Kruys A."/>
            <person name="Hutchinson M.I."/>
            <person name="Powell A.J."/>
            <person name="Barry K."/>
            <person name="Miller A.N."/>
            <person name="Grigoriev I.V."/>
            <person name="Debuchy R."/>
            <person name="Gladieux P."/>
            <person name="Hiltunen Thoren M."/>
            <person name="Johannesson H."/>
        </authorList>
    </citation>
    <scope>NUCLEOTIDE SEQUENCE</scope>
    <source>
        <strain evidence="3">PSN243</strain>
    </source>
</reference>
<protein>
    <recommendedName>
        <fullName evidence="2">RelA/SpoT domain-containing protein</fullName>
    </recommendedName>
</protein>
<feature type="region of interest" description="Disordered" evidence="1">
    <location>
        <begin position="567"/>
        <end position="593"/>
    </location>
</feature>
<gene>
    <name evidence="3" type="ORF">QBC34DRAFT_410100</name>
</gene>
<reference evidence="3" key="2">
    <citation type="submission" date="2023-05" db="EMBL/GenBank/DDBJ databases">
        <authorList>
            <consortium name="Lawrence Berkeley National Laboratory"/>
            <person name="Steindorff A."/>
            <person name="Hensen N."/>
            <person name="Bonometti L."/>
            <person name="Westerberg I."/>
            <person name="Brannstrom I.O."/>
            <person name="Guillou S."/>
            <person name="Cros-Aarteil S."/>
            <person name="Calhoun S."/>
            <person name="Haridas S."/>
            <person name="Kuo A."/>
            <person name="Mondo S."/>
            <person name="Pangilinan J."/>
            <person name="Riley R."/>
            <person name="Labutti K."/>
            <person name="Andreopoulos B."/>
            <person name="Lipzen A."/>
            <person name="Chen C."/>
            <person name="Yanf M."/>
            <person name="Daum C."/>
            <person name="Ng V."/>
            <person name="Clum A."/>
            <person name="Ohm R."/>
            <person name="Martin F."/>
            <person name="Silar P."/>
            <person name="Natvig D."/>
            <person name="Lalanne C."/>
            <person name="Gautier V."/>
            <person name="Ament-Velasquez S.L."/>
            <person name="Kruys A."/>
            <person name="Hutchinson M.I."/>
            <person name="Powell A.J."/>
            <person name="Barry K."/>
            <person name="Miller A.N."/>
            <person name="Grigoriev I.V."/>
            <person name="Debuchy R."/>
            <person name="Gladieux P."/>
            <person name="Thoren M.H."/>
            <person name="Johannesson H."/>
        </authorList>
    </citation>
    <scope>NUCLEOTIDE SEQUENCE</scope>
    <source>
        <strain evidence="3">PSN243</strain>
    </source>
</reference>
<dbReference type="InterPro" id="IPR007685">
    <property type="entry name" value="RelA_SpoT"/>
</dbReference>
<dbReference type="GO" id="GO:0015969">
    <property type="term" value="P:guanosine tetraphosphate metabolic process"/>
    <property type="evidence" value="ECO:0007669"/>
    <property type="project" value="InterPro"/>
</dbReference>
<organism evidence="3 4">
    <name type="scientific">Podospora aff. communis PSN243</name>
    <dbReference type="NCBI Taxonomy" id="3040156"/>
    <lineage>
        <taxon>Eukaryota</taxon>
        <taxon>Fungi</taxon>
        <taxon>Dikarya</taxon>
        <taxon>Ascomycota</taxon>
        <taxon>Pezizomycotina</taxon>
        <taxon>Sordariomycetes</taxon>
        <taxon>Sordariomycetidae</taxon>
        <taxon>Sordariales</taxon>
        <taxon>Podosporaceae</taxon>
        <taxon>Podospora</taxon>
    </lineage>
</organism>
<feature type="region of interest" description="Disordered" evidence="1">
    <location>
        <begin position="772"/>
        <end position="827"/>
    </location>
</feature>
<evidence type="ECO:0000313" key="3">
    <source>
        <dbReference type="EMBL" id="KAK4447211.1"/>
    </source>
</evidence>
<dbReference type="Pfam" id="PF04607">
    <property type="entry name" value="RelA_SpoT"/>
    <property type="match status" value="1"/>
</dbReference>
<comment type="caution">
    <text evidence="3">The sequence shown here is derived from an EMBL/GenBank/DDBJ whole genome shotgun (WGS) entry which is preliminary data.</text>
</comment>
<dbReference type="SUPFAM" id="SSF81301">
    <property type="entry name" value="Nucleotidyltransferase"/>
    <property type="match status" value="1"/>
</dbReference>
<accession>A0AAV9GHK6</accession>
<dbReference type="AlphaFoldDB" id="A0AAV9GHK6"/>
<keyword evidence="4" id="KW-1185">Reference proteome</keyword>
<evidence type="ECO:0000259" key="2">
    <source>
        <dbReference type="Pfam" id="PF04607"/>
    </source>
</evidence>
<evidence type="ECO:0000256" key="1">
    <source>
        <dbReference type="SAM" id="MobiDB-lite"/>
    </source>
</evidence>
<proteinExistence type="predicted"/>